<dbReference type="InterPro" id="IPR006311">
    <property type="entry name" value="TAT_signal"/>
</dbReference>
<sequence>MSNERTDFNPARRLLLKQMAVVALAASTGITPDNKSATAPFFDPWRIGLNINTSAIRWYNLDITETIKRQLELPVGRVRLPVRFDEVFPEPGVSKFDEVHRNIDQILNADKEIDIQFGPKSVGGREVNLGYWIYEKFPYLRENGVLLDKDPDAKKLFLDLTYKVAGELLPQYPEIVSIQGSNEPLSKRLDVANYRRFSPSYVDDEIDVIRSVEHIRPMVTNIPWDTPSLVSWVLKNPKIDIAGLNIYNNIYPGIVTEFLWKYFEALFILSRINHKSVFVTEYQTAPWLNNDKTVRFSFNPAKRLDGFRRIRKLNPGCTFLWDLEQHILLADNGNNESQRFISSLKEMVNT</sequence>
<dbReference type="PROSITE" id="PS51318">
    <property type="entry name" value="TAT"/>
    <property type="match status" value="1"/>
</dbReference>
<name>A0A1F5K314_9BACT</name>
<gene>
    <name evidence="1" type="ORF">A3E66_00570</name>
</gene>
<dbReference type="EMBL" id="MFDF01000016">
    <property type="protein sequence ID" value="OGE35332.1"/>
    <property type="molecule type" value="Genomic_DNA"/>
</dbReference>
<dbReference type="Proteomes" id="UP000179051">
    <property type="component" value="Unassembled WGS sequence"/>
</dbReference>
<organism evidence="1 2">
    <name type="scientific">Candidatus Daviesbacteria bacterium RIFCSPHIGHO2_12_FULL_37_16</name>
    <dbReference type="NCBI Taxonomy" id="1797778"/>
    <lineage>
        <taxon>Bacteria</taxon>
        <taxon>Candidatus Daviesiibacteriota</taxon>
    </lineage>
</organism>
<dbReference type="SUPFAM" id="SSF51445">
    <property type="entry name" value="(Trans)glycosidases"/>
    <property type="match status" value="1"/>
</dbReference>
<reference evidence="1 2" key="1">
    <citation type="journal article" date="2016" name="Nat. Commun.">
        <title>Thousands of microbial genomes shed light on interconnected biogeochemical processes in an aquifer system.</title>
        <authorList>
            <person name="Anantharaman K."/>
            <person name="Brown C.T."/>
            <person name="Hug L.A."/>
            <person name="Sharon I."/>
            <person name="Castelle C.J."/>
            <person name="Probst A.J."/>
            <person name="Thomas B.C."/>
            <person name="Singh A."/>
            <person name="Wilkins M.J."/>
            <person name="Karaoz U."/>
            <person name="Brodie E.L."/>
            <person name="Williams K.H."/>
            <person name="Hubbard S.S."/>
            <person name="Banfield J.F."/>
        </authorList>
    </citation>
    <scope>NUCLEOTIDE SEQUENCE [LARGE SCALE GENOMIC DNA]</scope>
</reference>
<dbReference type="InterPro" id="IPR017853">
    <property type="entry name" value="GH"/>
</dbReference>
<proteinExistence type="predicted"/>
<evidence type="ECO:0008006" key="3">
    <source>
        <dbReference type="Google" id="ProtNLM"/>
    </source>
</evidence>
<comment type="caution">
    <text evidence="1">The sequence shown here is derived from an EMBL/GenBank/DDBJ whole genome shotgun (WGS) entry which is preliminary data.</text>
</comment>
<evidence type="ECO:0000313" key="2">
    <source>
        <dbReference type="Proteomes" id="UP000179051"/>
    </source>
</evidence>
<dbReference type="AlphaFoldDB" id="A0A1F5K314"/>
<evidence type="ECO:0000313" key="1">
    <source>
        <dbReference type="EMBL" id="OGE35332.1"/>
    </source>
</evidence>
<protein>
    <recommendedName>
        <fullName evidence="3">GH10 domain-containing protein</fullName>
    </recommendedName>
</protein>
<accession>A0A1F5K314</accession>